<accession>A0AAW0MTP1</accession>
<dbReference type="PANTHER" id="PTHR14096:SF28">
    <property type="entry name" value="APOLIPOPROTEIN L, 1-RELATED"/>
    <property type="match status" value="1"/>
</dbReference>
<dbReference type="GO" id="GO:0042157">
    <property type="term" value="P:lipoprotein metabolic process"/>
    <property type="evidence" value="ECO:0007669"/>
    <property type="project" value="InterPro"/>
</dbReference>
<dbReference type="PANTHER" id="PTHR14096">
    <property type="entry name" value="APOLIPOPROTEIN L"/>
    <property type="match status" value="1"/>
</dbReference>
<dbReference type="Proteomes" id="UP001460270">
    <property type="component" value="Unassembled WGS sequence"/>
</dbReference>
<dbReference type="AlphaFoldDB" id="A0AAW0MTP1"/>
<comment type="similarity">
    <text evidence="1">Belongs to the apolipoprotein L family.</text>
</comment>
<evidence type="ECO:0000256" key="1">
    <source>
        <dbReference type="ARBA" id="ARBA00010090"/>
    </source>
</evidence>
<comment type="caution">
    <text evidence="3">The sequence shown here is derived from an EMBL/GenBank/DDBJ whole genome shotgun (WGS) entry which is preliminary data.</text>
</comment>
<dbReference type="GO" id="GO:0008289">
    <property type="term" value="F:lipid binding"/>
    <property type="evidence" value="ECO:0007669"/>
    <property type="project" value="InterPro"/>
</dbReference>
<dbReference type="Pfam" id="PF05461">
    <property type="entry name" value="ApoL"/>
    <property type="match status" value="1"/>
</dbReference>
<evidence type="ECO:0000256" key="2">
    <source>
        <dbReference type="SAM" id="Phobius"/>
    </source>
</evidence>
<gene>
    <name evidence="3" type="ORF">WMY93_027074</name>
</gene>
<keyword evidence="2" id="KW-0472">Membrane</keyword>
<dbReference type="GO" id="GO:0006869">
    <property type="term" value="P:lipid transport"/>
    <property type="evidence" value="ECO:0007669"/>
    <property type="project" value="InterPro"/>
</dbReference>
<keyword evidence="2" id="KW-0812">Transmembrane</keyword>
<protein>
    <submittedName>
        <fullName evidence="3">Uncharacterized protein</fullName>
    </submittedName>
</protein>
<reference evidence="4" key="1">
    <citation type="submission" date="2024-04" db="EMBL/GenBank/DDBJ databases">
        <title>Salinicola lusitanus LLJ914,a marine bacterium isolated from the Okinawa Trough.</title>
        <authorList>
            <person name="Li J."/>
        </authorList>
    </citation>
    <scope>NUCLEOTIDE SEQUENCE [LARGE SCALE GENOMIC DNA]</scope>
</reference>
<organism evidence="3 4">
    <name type="scientific">Mugilogobius chulae</name>
    <name type="common">yellowstripe goby</name>
    <dbReference type="NCBI Taxonomy" id="88201"/>
    <lineage>
        <taxon>Eukaryota</taxon>
        <taxon>Metazoa</taxon>
        <taxon>Chordata</taxon>
        <taxon>Craniata</taxon>
        <taxon>Vertebrata</taxon>
        <taxon>Euteleostomi</taxon>
        <taxon>Actinopterygii</taxon>
        <taxon>Neopterygii</taxon>
        <taxon>Teleostei</taxon>
        <taxon>Neoteleostei</taxon>
        <taxon>Acanthomorphata</taxon>
        <taxon>Gobiaria</taxon>
        <taxon>Gobiiformes</taxon>
        <taxon>Gobioidei</taxon>
        <taxon>Gobiidae</taxon>
        <taxon>Gobionellinae</taxon>
        <taxon>Mugilogobius</taxon>
    </lineage>
</organism>
<evidence type="ECO:0000313" key="4">
    <source>
        <dbReference type="Proteomes" id="UP001460270"/>
    </source>
</evidence>
<evidence type="ECO:0000313" key="3">
    <source>
        <dbReference type="EMBL" id="KAK7883951.1"/>
    </source>
</evidence>
<name>A0AAW0MTP1_9GOBI</name>
<dbReference type="GO" id="GO:0005576">
    <property type="term" value="C:extracellular region"/>
    <property type="evidence" value="ECO:0007669"/>
    <property type="project" value="InterPro"/>
</dbReference>
<dbReference type="InterPro" id="IPR008405">
    <property type="entry name" value="ApoL"/>
</dbReference>
<dbReference type="GO" id="GO:0016020">
    <property type="term" value="C:membrane"/>
    <property type="evidence" value="ECO:0007669"/>
    <property type="project" value="TreeGrafter"/>
</dbReference>
<keyword evidence="2" id="KW-1133">Transmembrane helix</keyword>
<keyword evidence="4" id="KW-1185">Reference proteome</keyword>
<sequence>MNKGARISNVVSSSVGVVGGGLSIAGLALAPFTAGLSLGLTIAGAAAAGTSAASEIPELGQAALKGPLALGKAARGGLIALNTLFIGVDIFFIVNESVCLSQGSETEISKWIRARADLWRSEVDSLQKFFNSLEEGQKQIDEKQVLQNPFCGVQNKEEPLEEPSVVLSTF</sequence>
<proteinExistence type="inferred from homology"/>
<feature type="transmembrane region" description="Helical" evidence="2">
    <location>
        <begin position="7"/>
        <end position="30"/>
    </location>
</feature>
<dbReference type="EMBL" id="JBBPFD010000020">
    <property type="protein sequence ID" value="KAK7883951.1"/>
    <property type="molecule type" value="Genomic_DNA"/>
</dbReference>